<dbReference type="AlphaFoldDB" id="A0A9W8CHL0"/>
<dbReference type="Gene3D" id="3.30.530.20">
    <property type="match status" value="1"/>
</dbReference>
<evidence type="ECO:0000313" key="4">
    <source>
        <dbReference type="Proteomes" id="UP001145021"/>
    </source>
</evidence>
<dbReference type="InterPro" id="IPR024500">
    <property type="entry name" value="DUF3074"/>
</dbReference>
<dbReference type="PANTHER" id="PTHR40370">
    <property type="entry name" value="EXPRESSED PROTEIN"/>
    <property type="match status" value="1"/>
</dbReference>
<feature type="domain" description="DUF3074" evidence="2">
    <location>
        <begin position="275"/>
        <end position="364"/>
    </location>
</feature>
<accession>A0A9W8CHL0</accession>
<protein>
    <recommendedName>
        <fullName evidence="2">DUF3074 domain-containing protein</fullName>
    </recommendedName>
</protein>
<dbReference type="Proteomes" id="UP001145021">
    <property type="component" value="Unassembled WGS sequence"/>
</dbReference>
<reference evidence="3" key="1">
    <citation type="submission" date="2022-07" db="EMBL/GenBank/DDBJ databases">
        <title>Phylogenomic reconstructions and comparative analyses of Kickxellomycotina fungi.</title>
        <authorList>
            <person name="Reynolds N.K."/>
            <person name="Stajich J.E."/>
            <person name="Barry K."/>
            <person name="Grigoriev I.V."/>
            <person name="Crous P."/>
            <person name="Smith M.E."/>
        </authorList>
    </citation>
    <scope>NUCLEOTIDE SEQUENCE</scope>
    <source>
        <strain evidence="3">NBRC 105413</strain>
    </source>
</reference>
<organism evidence="3 4">
    <name type="scientific">Coemansia asiatica</name>
    <dbReference type="NCBI Taxonomy" id="1052880"/>
    <lineage>
        <taxon>Eukaryota</taxon>
        <taxon>Fungi</taxon>
        <taxon>Fungi incertae sedis</taxon>
        <taxon>Zoopagomycota</taxon>
        <taxon>Kickxellomycotina</taxon>
        <taxon>Kickxellomycetes</taxon>
        <taxon>Kickxellales</taxon>
        <taxon>Kickxellaceae</taxon>
        <taxon>Coemansia</taxon>
    </lineage>
</organism>
<dbReference type="SUPFAM" id="SSF55961">
    <property type="entry name" value="Bet v1-like"/>
    <property type="match status" value="1"/>
</dbReference>
<sequence>MVLKPIRRSVVPSPLENQRHFDDFVTQYLNKCDDLLSYTKRYPLIKQTPLMTVQRQNRNPHETHRWLRRNVHVSTGRETSYDELKSILFVNRAEHLANWVPLMQTVDKVESIVPNLCDVYRFVYRSQGMKAKRDYCQLVVKREFLGEWARPKPRIFTPSASMANLAQSIRSQSSTNLAVQTGYSMDMNSMPVSPLSPKSPLSPMGASGLGNNSTHKGMKSARSVMDFNDRMHPAHSPPMPTQSHANNHYVGLSPQDSFRNPPQPHTQTKKNSEDSLSDDSAHRTPIRRFQVVTVPMLHNQCVEQKGYVRAYYETYEEVREYSDGSVEWTCIHHSDFSGWVPSFVADHSIASAFPGEAEALLEYVRRSRTRPLHNEY</sequence>
<evidence type="ECO:0000259" key="2">
    <source>
        <dbReference type="Pfam" id="PF11274"/>
    </source>
</evidence>
<evidence type="ECO:0000313" key="3">
    <source>
        <dbReference type="EMBL" id="KAJ1642115.1"/>
    </source>
</evidence>
<feature type="region of interest" description="Disordered" evidence="1">
    <location>
        <begin position="191"/>
        <end position="284"/>
    </location>
</feature>
<dbReference type="PANTHER" id="PTHR40370:SF1">
    <property type="entry name" value="DUF3074 DOMAIN-CONTAINING PROTEIN"/>
    <property type="match status" value="1"/>
</dbReference>
<dbReference type="InterPro" id="IPR023393">
    <property type="entry name" value="START-like_dom_sf"/>
</dbReference>
<dbReference type="Pfam" id="PF11274">
    <property type="entry name" value="DUF3074"/>
    <property type="match status" value="1"/>
</dbReference>
<proteinExistence type="predicted"/>
<gene>
    <name evidence="3" type="ORF">LPJ64_006008</name>
</gene>
<evidence type="ECO:0000256" key="1">
    <source>
        <dbReference type="SAM" id="MobiDB-lite"/>
    </source>
</evidence>
<keyword evidence="4" id="KW-1185">Reference proteome</keyword>
<comment type="caution">
    <text evidence="3">The sequence shown here is derived from an EMBL/GenBank/DDBJ whole genome shotgun (WGS) entry which is preliminary data.</text>
</comment>
<dbReference type="EMBL" id="JANBOH010000479">
    <property type="protein sequence ID" value="KAJ1642115.1"/>
    <property type="molecule type" value="Genomic_DNA"/>
</dbReference>
<name>A0A9W8CHL0_9FUNG</name>
<feature type="compositionally biased region" description="Low complexity" evidence="1">
    <location>
        <begin position="191"/>
        <end position="204"/>
    </location>
</feature>